<dbReference type="EMBL" id="CP007637">
    <property type="protein sequence ID" value="AIB37879.1"/>
    <property type="molecule type" value="Genomic_DNA"/>
</dbReference>
<name>A0A1N7UPR3_9PSED</name>
<gene>
    <name evidence="1" type="ORF">PS417_20310</name>
</gene>
<proteinExistence type="predicted"/>
<organism evidence="1 2">
    <name type="scientific">Pseudomonas simiae</name>
    <dbReference type="NCBI Taxonomy" id="321846"/>
    <lineage>
        <taxon>Bacteria</taxon>
        <taxon>Pseudomonadati</taxon>
        <taxon>Pseudomonadota</taxon>
        <taxon>Gammaproteobacteria</taxon>
        <taxon>Pseudomonadales</taxon>
        <taxon>Pseudomonadaceae</taxon>
        <taxon>Pseudomonas</taxon>
    </lineage>
</organism>
<accession>A0A1N7UPR3</accession>
<sequence>MTSFLLDTDLDDEEISDEGFICSQCGCEFSLDDFEFVDAEFDEVECRCPGCQFSADLNGHPCDYCSEPAVHALGSTFYCAEHFEDLVGD</sequence>
<evidence type="ECO:0000313" key="2">
    <source>
        <dbReference type="Proteomes" id="UP000027308"/>
    </source>
</evidence>
<reference evidence="1 2" key="1">
    <citation type="submission" date="2014-05" db="EMBL/GenBank/DDBJ databases">
        <title>Pseudomonas simiae WCS417.</title>
        <authorList>
            <person name="Berendsen R.L."/>
        </authorList>
    </citation>
    <scope>NUCLEOTIDE SEQUENCE [LARGE SCALE GENOMIC DNA]</scope>
    <source>
        <strain evidence="1 2">WCS417</strain>
    </source>
</reference>
<evidence type="ECO:0000313" key="1">
    <source>
        <dbReference type="EMBL" id="AIB37879.1"/>
    </source>
</evidence>
<protein>
    <submittedName>
        <fullName evidence="1">Uncharacterized protein</fullName>
    </submittedName>
</protein>
<dbReference type="Proteomes" id="UP000027308">
    <property type="component" value="Chromosome"/>
</dbReference>
<dbReference type="AlphaFoldDB" id="A0A1N7UPR3"/>